<dbReference type="Proteomes" id="UP000324222">
    <property type="component" value="Unassembled WGS sequence"/>
</dbReference>
<dbReference type="EMBL" id="VSRR010152778">
    <property type="protein sequence ID" value="MPD06741.1"/>
    <property type="molecule type" value="Genomic_DNA"/>
</dbReference>
<proteinExistence type="predicted"/>
<accession>A0A5B7KCY6</accession>
<evidence type="ECO:0000313" key="1">
    <source>
        <dbReference type="EMBL" id="MPD06741.1"/>
    </source>
</evidence>
<organism evidence="1 2">
    <name type="scientific">Portunus trituberculatus</name>
    <name type="common">Swimming crab</name>
    <name type="synonym">Neptunus trituberculatus</name>
    <dbReference type="NCBI Taxonomy" id="210409"/>
    <lineage>
        <taxon>Eukaryota</taxon>
        <taxon>Metazoa</taxon>
        <taxon>Ecdysozoa</taxon>
        <taxon>Arthropoda</taxon>
        <taxon>Crustacea</taxon>
        <taxon>Multicrustacea</taxon>
        <taxon>Malacostraca</taxon>
        <taxon>Eumalacostraca</taxon>
        <taxon>Eucarida</taxon>
        <taxon>Decapoda</taxon>
        <taxon>Pleocyemata</taxon>
        <taxon>Brachyura</taxon>
        <taxon>Eubrachyura</taxon>
        <taxon>Portunoidea</taxon>
        <taxon>Portunidae</taxon>
        <taxon>Portuninae</taxon>
        <taxon>Portunus</taxon>
    </lineage>
</organism>
<sequence length="60" mass="6712">MPGQTLGHCPHPCPGHRSPDYGQVFPVFMRRRQVTHGSRDQPVTVPAYQLEQRAGQAKTT</sequence>
<reference evidence="1 2" key="1">
    <citation type="submission" date="2019-05" db="EMBL/GenBank/DDBJ databases">
        <title>Another draft genome of Portunus trituberculatus and its Hox gene families provides insights of decapod evolution.</title>
        <authorList>
            <person name="Jeong J.-H."/>
            <person name="Song I."/>
            <person name="Kim S."/>
            <person name="Choi T."/>
            <person name="Kim D."/>
            <person name="Ryu S."/>
            <person name="Kim W."/>
        </authorList>
    </citation>
    <scope>NUCLEOTIDE SEQUENCE [LARGE SCALE GENOMIC DNA]</scope>
    <source>
        <tissue evidence="1">Muscle</tissue>
    </source>
</reference>
<name>A0A5B7KCY6_PORTR</name>
<comment type="caution">
    <text evidence="1">The sequence shown here is derived from an EMBL/GenBank/DDBJ whole genome shotgun (WGS) entry which is preliminary data.</text>
</comment>
<gene>
    <name evidence="1" type="ORF">E2C01_102566</name>
</gene>
<protein>
    <submittedName>
        <fullName evidence="1">Uncharacterized protein</fullName>
    </submittedName>
</protein>
<evidence type="ECO:0000313" key="2">
    <source>
        <dbReference type="Proteomes" id="UP000324222"/>
    </source>
</evidence>
<keyword evidence="2" id="KW-1185">Reference proteome</keyword>
<dbReference type="AlphaFoldDB" id="A0A5B7KCY6"/>